<dbReference type="InterPro" id="IPR029045">
    <property type="entry name" value="ClpP/crotonase-like_dom_sf"/>
</dbReference>
<protein>
    <submittedName>
        <fullName evidence="2">Retinol-binding protein 3</fullName>
    </submittedName>
</protein>
<sequence>MSPWFHRSCPRCPPSSWSPSCRPPSSWTSWRGNIGYLRIDSIIGEDVAEKVGPLLLELVWNKILPTSGLIFDLRYTSSGDLSGIPYIISYLTDTKSVVHIDTIYDRPLNTTTKLLSMESTLGQTYGGVKPLISPHQQEHQGHRGGCRLLPAEPEESHRRGREDRLAGQPRSRPSKWEKPTST</sequence>
<dbReference type="Gene3D" id="3.90.226.10">
    <property type="entry name" value="2-enoyl-CoA Hydratase, Chain A, domain 1"/>
    <property type="match status" value="1"/>
</dbReference>
<comment type="caution">
    <text evidence="2">The sequence shown here is derived from an EMBL/GenBank/DDBJ whole genome shotgun (WGS) entry which is preliminary data.</text>
</comment>
<dbReference type="PANTHER" id="PTHR11261">
    <property type="entry name" value="INTERPHOTORECEPTOR RETINOID-BINDING PROTEIN"/>
    <property type="match status" value="1"/>
</dbReference>
<feature type="region of interest" description="Disordered" evidence="1">
    <location>
        <begin position="128"/>
        <end position="182"/>
    </location>
</feature>
<evidence type="ECO:0000256" key="1">
    <source>
        <dbReference type="SAM" id="MobiDB-lite"/>
    </source>
</evidence>
<dbReference type="Proteomes" id="UP000646548">
    <property type="component" value="Unassembled WGS sequence"/>
</dbReference>
<dbReference type="GO" id="GO:0019841">
    <property type="term" value="F:retinol binding"/>
    <property type="evidence" value="ECO:0007669"/>
    <property type="project" value="TreeGrafter"/>
</dbReference>
<evidence type="ECO:0000313" key="3">
    <source>
        <dbReference type="Proteomes" id="UP000646548"/>
    </source>
</evidence>
<dbReference type="PANTHER" id="PTHR11261:SF3">
    <property type="entry name" value="RETINOL-BINDING PROTEIN 3"/>
    <property type="match status" value="1"/>
</dbReference>
<gene>
    <name evidence="2" type="ORF">FQA47_000281</name>
</gene>
<organism evidence="2 3">
    <name type="scientific">Oryzias melastigma</name>
    <name type="common">Marine medaka</name>
    <dbReference type="NCBI Taxonomy" id="30732"/>
    <lineage>
        <taxon>Eukaryota</taxon>
        <taxon>Metazoa</taxon>
        <taxon>Chordata</taxon>
        <taxon>Craniata</taxon>
        <taxon>Vertebrata</taxon>
        <taxon>Euteleostomi</taxon>
        <taxon>Actinopterygii</taxon>
        <taxon>Neopterygii</taxon>
        <taxon>Teleostei</taxon>
        <taxon>Neoteleostei</taxon>
        <taxon>Acanthomorphata</taxon>
        <taxon>Ovalentaria</taxon>
        <taxon>Atherinomorphae</taxon>
        <taxon>Beloniformes</taxon>
        <taxon>Adrianichthyidae</taxon>
        <taxon>Oryziinae</taxon>
        <taxon>Oryzias</taxon>
    </lineage>
</organism>
<name>A0A834F331_ORYME</name>
<dbReference type="AlphaFoldDB" id="A0A834F331"/>
<evidence type="ECO:0000313" key="2">
    <source>
        <dbReference type="EMBL" id="KAF6723080.1"/>
    </source>
</evidence>
<feature type="compositionally biased region" description="Basic and acidic residues" evidence="1">
    <location>
        <begin position="154"/>
        <end position="165"/>
    </location>
</feature>
<dbReference type="EMBL" id="WKFB01000440">
    <property type="protein sequence ID" value="KAF6723080.1"/>
    <property type="molecule type" value="Genomic_DNA"/>
</dbReference>
<dbReference type="SUPFAM" id="SSF52096">
    <property type="entry name" value="ClpP/crotonase"/>
    <property type="match status" value="1"/>
</dbReference>
<reference evidence="2" key="1">
    <citation type="journal article" name="BMC Genomics">
        <title>Long-read sequencing and de novo genome assembly of marine medaka (Oryzias melastigma).</title>
        <authorList>
            <person name="Liang P."/>
            <person name="Saqib H.S.A."/>
            <person name="Ni X."/>
            <person name="Shen Y."/>
        </authorList>
    </citation>
    <scope>NUCLEOTIDE SEQUENCE</scope>
    <source>
        <strain evidence="2">Bigg-433</strain>
    </source>
</reference>
<accession>A0A834F331</accession>
<proteinExistence type="predicted"/>